<evidence type="ECO:0000313" key="1">
    <source>
        <dbReference type="EMBL" id="EIQ18359.1"/>
    </source>
</evidence>
<dbReference type="GO" id="GO:0030246">
    <property type="term" value="F:carbohydrate binding"/>
    <property type="evidence" value="ECO:0007669"/>
    <property type="project" value="InterPro"/>
</dbReference>
<reference evidence="1 2" key="1">
    <citation type="submission" date="2012-03" db="EMBL/GenBank/DDBJ databases">
        <authorList>
            <person name="Rasko D."/>
            <person name="Redman J."/>
            <person name="Daugherty S.C."/>
            <person name="Tallon L."/>
            <person name="Sadzewicz L."/>
            <person name="Jones K."/>
            <person name="Santana-Cruz I."/>
            <person name="Liu X."/>
        </authorList>
    </citation>
    <scope>NUCLEOTIDE SEQUENCE [LARGE SCALE GENOMIC DNA]</scope>
    <source>
        <strain evidence="1 2">K-315</strain>
    </source>
</reference>
<dbReference type="PATRIC" id="fig|766150.3.peg.3081"/>
<dbReference type="InterPro" id="IPR014718">
    <property type="entry name" value="GH-type_carb-bd"/>
</dbReference>
<sequence length="99" mass="10779">MKNEIWSWIGDLSQVAGIKHYELRSGRAKGTEAFDVRTGAGLAFTVVKDRALDIAWASYKDTALSFITPNGIIAPAFFESQGNGFLRSFYAGLLTTCGL</sequence>
<dbReference type="Proteomes" id="UP000005407">
    <property type="component" value="Unassembled WGS sequence"/>
</dbReference>
<dbReference type="Gene3D" id="2.70.98.10">
    <property type="match status" value="1"/>
</dbReference>
<gene>
    <name evidence="1" type="ORF">SFK315_3171</name>
</gene>
<proteinExistence type="predicted"/>
<name>I6CFR7_SHIFL</name>
<dbReference type="Pfam" id="PF14486">
    <property type="entry name" value="DUF4432"/>
    <property type="match status" value="1"/>
</dbReference>
<dbReference type="AlphaFoldDB" id="I6CFR7"/>
<accession>I6CFR7</accession>
<organism evidence="1 2">
    <name type="scientific">Shigella flexneri K-315</name>
    <dbReference type="NCBI Taxonomy" id="766150"/>
    <lineage>
        <taxon>Bacteria</taxon>
        <taxon>Pseudomonadati</taxon>
        <taxon>Pseudomonadota</taxon>
        <taxon>Gammaproteobacteria</taxon>
        <taxon>Enterobacterales</taxon>
        <taxon>Enterobacteriaceae</taxon>
        <taxon>Shigella</taxon>
    </lineage>
</organism>
<comment type="caution">
    <text evidence="1">The sequence shown here is derived from an EMBL/GenBank/DDBJ whole genome shotgun (WGS) entry which is preliminary data.</text>
</comment>
<evidence type="ECO:0000313" key="2">
    <source>
        <dbReference type="Proteomes" id="UP000005407"/>
    </source>
</evidence>
<dbReference type="EMBL" id="AKMY01000063">
    <property type="protein sequence ID" value="EIQ18359.1"/>
    <property type="molecule type" value="Genomic_DNA"/>
</dbReference>
<protein>
    <submittedName>
        <fullName evidence="1">Uncharacterized protein</fullName>
    </submittedName>
</protein>
<dbReference type="InterPro" id="IPR027839">
    <property type="entry name" value="DUF4432"/>
</dbReference>